<dbReference type="Pfam" id="PF05932">
    <property type="entry name" value="CesT"/>
    <property type="match status" value="1"/>
</dbReference>
<sequence length="156" mass="17384">MDEVTKYTTIMQGVFKLLGLELVDVKPNGAFALNADDGTSIEISYQKETREIVIISYIANVFPGYKYELFEMLLKANFACKDSGFASFGLSPDGQYAVLSNVIPIDSASLAVMDQVLAEIMIISQHWVEKLQHHKWADPHAPTTPENHLSHTHLMA</sequence>
<dbReference type="CDD" id="cd17018">
    <property type="entry name" value="T3SC_IA_ExsC-like"/>
    <property type="match status" value="1"/>
</dbReference>
<dbReference type="Gene3D" id="3.30.1460.10">
    <property type="match status" value="1"/>
</dbReference>
<evidence type="ECO:0000313" key="1">
    <source>
        <dbReference type="EMBL" id="WDE07433.1"/>
    </source>
</evidence>
<proteinExistence type="predicted"/>
<dbReference type="GO" id="GO:0030254">
    <property type="term" value="P:protein secretion by the type III secretion system"/>
    <property type="evidence" value="ECO:0007669"/>
    <property type="project" value="InterPro"/>
</dbReference>
<dbReference type="Proteomes" id="UP000032352">
    <property type="component" value="Chromosome"/>
</dbReference>
<dbReference type="EMBL" id="CP059733">
    <property type="protein sequence ID" value="WDE07433.1"/>
    <property type="molecule type" value="Genomic_DNA"/>
</dbReference>
<protein>
    <submittedName>
        <fullName evidence="1">Type III secretion system chaperone</fullName>
    </submittedName>
</protein>
<dbReference type="KEGG" id="tvd:SG34_011390"/>
<reference evidence="1 2" key="1">
    <citation type="journal article" date="2015" name="Genome Announc.">
        <title>Draft Genome Sequences of Marine Isolates of Thalassomonas viridans and Thalassomonas actiniarum.</title>
        <authorList>
            <person name="Olonade I."/>
            <person name="van Zyl L.J."/>
            <person name="Trindade M."/>
        </authorList>
    </citation>
    <scope>NUCLEOTIDE SEQUENCE [LARGE SCALE GENOMIC DNA]</scope>
    <source>
        <strain evidence="1 2">XOM25</strain>
    </source>
</reference>
<name>A0AAE9Z8V4_9GAMM</name>
<dbReference type="RefSeq" id="WP_044837875.1">
    <property type="nucleotide sequence ID" value="NZ_CP059733.1"/>
</dbReference>
<dbReference type="SUPFAM" id="SSF69635">
    <property type="entry name" value="Type III secretory system chaperone-like"/>
    <property type="match status" value="1"/>
</dbReference>
<keyword evidence="2" id="KW-1185">Reference proteome</keyword>
<gene>
    <name evidence="1" type="ORF">SG34_011390</name>
</gene>
<organism evidence="1 2">
    <name type="scientific">Thalassomonas viridans</name>
    <dbReference type="NCBI Taxonomy" id="137584"/>
    <lineage>
        <taxon>Bacteria</taxon>
        <taxon>Pseudomonadati</taxon>
        <taxon>Pseudomonadota</taxon>
        <taxon>Gammaproteobacteria</taxon>
        <taxon>Alteromonadales</taxon>
        <taxon>Colwelliaceae</taxon>
        <taxon>Thalassomonas</taxon>
    </lineage>
</organism>
<evidence type="ECO:0000313" key="2">
    <source>
        <dbReference type="Proteomes" id="UP000032352"/>
    </source>
</evidence>
<dbReference type="InterPro" id="IPR010261">
    <property type="entry name" value="Tir_chaperone"/>
</dbReference>
<reference evidence="1 2" key="2">
    <citation type="journal article" date="2022" name="Mar. Drugs">
        <title>Bioassay-Guided Fractionation Leads to the Detection of Cholic Acid Generated by the Rare Thalassomonas sp.</title>
        <authorList>
            <person name="Pheiffer F."/>
            <person name="Schneider Y.K."/>
            <person name="Hansen E.H."/>
            <person name="Andersen J.H."/>
            <person name="Isaksson J."/>
            <person name="Busche T."/>
            <person name="R C."/>
            <person name="Kalinowski J."/>
            <person name="Zyl L.V."/>
            <person name="Trindade M."/>
        </authorList>
    </citation>
    <scope>NUCLEOTIDE SEQUENCE [LARGE SCALE GENOMIC DNA]</scope>
    <source>
        <strain evidence="1 2">XOM25</strain>
    </source>
</reference>
<dbReference type="AlphaFoldDB" id="A0AAE9Z8V4"/>
<accession>A0AAE9Z8V4</accession>